<evidence type="ECO:0000256" key="2">
    <source>
        <dbReference type="ARBA" id="ARBA00022801"/>
    </source>
</evidence>
<feature type="domain" description="Alpha/beta hydrolase fold-3" evidence="5">
    <location>
        <begin position="186"/>
        <end position="322"/>
    </location>
</feature>
<evidence type="ECO:0000256" key="4">
    <source>
        <dbReference type="SAM" id="MobiDB-lite"/>
    </source>
</evidence>
<dbReference type="PANTHER" id="PTHR48081:SF5">
    <property type="entry name" value="ALPHA_BETA HYDROLASE FOLD-3 DOMAIN-CONTAINING PROTEIN"/>
    <property type="match status" value="1"/>
</dbReference>
<feature type="active site" evidence="3">
    <location>
        <position position="267"/>
    </location>
</feature>
<evidence type="ECO:0000259" key="5">
    <source>
        <dbReference type="Pfam" id="PF07859"/>
    </source>
</evidence>
<dbReference type="HOGENOM" id="CLU_004893_1_0_1"/>
<protein>
    <recommendedName>
        <fullName evidence="5">Alpha/beta hydrolase fold-3 domain-containing protein</fullName>
    </recommendedName>
</protein>
<gene>
    <name evidence="6" type="ORF">M378DRAFT_70444</name>
</gene>
<dbReference type="AlphaFoldDB" id="A0A0C2XH25"/>
<dbReference type="InterPro" id="IPR013094">
    <property type="entry name" value="AB_hydrolase_3"/>
</dbReference>
<dbReference type="Proteomes" id="UP000054549">
    <property type="component" value="Unassembled WGS sequence"/>
</dbReference>
<dbReference type="PANTHER" id="PTHR48081">
    <property type="entry name" value="AB HYDROLASE SUPERFAMILY PROTEIN C4A8.06C"/>
    <property type="match status" value="1"/>
</dbReference>
<evidence type="ECO:0000313" key="7">
    <source>
        <dbReference type="Proteomes" id="UP000054549"/>
    </source>
</evidence>
<sequence>MPLNTLTTEVGLKLGPVLLETLVKHYFDRLKKSADPASTQLKQDELLYHEAFNVVKEFMRAASFHSVEELQAFSNTRTPSPPRTHIVRLRIPMSCCDKAAPYLIQALGGEEHARTVVGGVKWWQVRSMDGIEGQWITSKKDWREAQKRHKMQHSDQSSGSTPPMNEDGPPDESQRYEEAMDEMRCILYAHGGGYFFGSVDQERYSIERFARKINGRVFAIDYRLAPQYPFPCAIHDLLAAYLYLIDPPEGADHRPVNPGHIVIAGDSAGGGLALALLQVLRDSCLPMPAGGVLISPWCDLTHSFPSIHTNTETDVMPHWGLSLMKPSILWPPPNEEEYRRIHESLRSRIRLIFGHRTARRSTSTIHTTNTIRSRISEHPLPVDIGSTTPVPSLHHETITLITGSGEALTLKSQVHLYTQNSLLGHPLVSPALSYLGGLPPLLFIASNGEVLRDEIIYTAHKAANPSRYPVHPSAQELYPPLQGIQHKYSASRVHLQVYDDAAHVLPILFAFTTPAKFCFRAMATFCKHVTGMDMNSTPTVSRSMPNIPSTRRSESDQDQSKTSSAQSEPSRRSSLRRSLSERVQRAAYALRRKEEVRFSIGSVPEEEAAKERPEQRLPSDVGGPRFRAASSPLPRIEGERYAGDPAVYESPNEDRPWIGPMIRERVSTQGIIRPLEPESELIACNMPANIIGYLSERAIRRYLDNAMVFDKKFARRAKAIQKERLNNLRKAEQRTTRTFELYQDMVTKQNQDGPSKRITPSRLTPTTLHKSWVWALDGKEKPPPSSIVARRDTKEAQQLAEIADKALLPGEHALSGNHLWSLVVNFFTNTPERFTSTREKSS</sequence>
<accession>A0A0C2XH25</accession>
<comment type="similarity">
    <text evidence="1">Belongs to the 'GDXG' lipolytic enzyme family.</text>
</comment>
<keyword evidence="2" id="KW-0378">Hydrolase</keyword>
<dbReference type="EMBL" id="KN818227">
    <property type="protein sequence ID" value="KIL68736.1"/>
    <property type="molecule type" value="Genomic_DNA"/>
</dbReference>
<organism evidence="6 7">
    <name type="scientific">Amanita muscaria (strain Koide BX008)</name>
    <dbReference type="NCBI Taxonomy" id="946122"/>
    <lineage>
        <taxon>Eukaryota</taxon>
        <taxon>Fungi</taxon>
        <taxon>Dikarya</taxon>
        <taxon>Basidiomycota</taxon>
        <taxon>Agaricomycotina</taxon>
        <taxon>Agaricomycetes</taxon>
        <taxon>Agaricomycetidae</taxon>
        <taxon>Agaricales</taxon>
        <taxon>Pluteineae</taxon>
        <taxon>Amanitaceae</taxon>
        <taxon>Amanita</taxon>
    </lineage>
</organism>
<dbReference type="OrthoDB" id="1662883at2759"/>
<feature type="compositionally biased region" description="Basic and acidic residues" evidence="4">
    <location>
        <begin position="607"/>
        <end position="617"/>
    </location>
</feature>
<evidence type="ECO:0000256" key="1">
    <source>
        <dbReference type="ARBA" id="ARBA00010515"/>
    </source>
</evidence>
<dbReference type="PROSITE" id="PS01174">
    <property type="entry name" value="LIPASE_GDXG_SER"/>
    <property type="match status" value="1"/>
</dbReference>
<proteinExistence type="inferred from homology"/>
<dbReference type="InterPro" id="IPR050300">
    <property type="entry name" value="GDXG_lipolytic_enzyme"/>
</dbReference>
<dbReference type="STRING" id="946122.A0A0C2XH25"/>
<dbReference type="GO" id="GO:0016787">
    <property type="term" value="F:hydrolase activity"/>
    <property type="evidence" value="ECO:0007669"/>
    <property type="project" value="UniProtKB-KW"/>
</dbReference>
<name>A0A0C2XH25_AMAMK</name>
<keyword evidence="7" id="KW-1185">Reference proteome</keyword>
<feature type="region of interest" description="Disordered" evidence="4">
    <location>
        <begin position="142"/>
        <end position="175"/>
    </location>
</feature>
<dbReference type="InParanoid" id="A0A0C2XH25"/>
<dbReference type="SUPFAM" id="SSF53474">
    <property type="entry name" value="alpha/beta-Hydrolases"/>
    <property type="match status" value="1"/>
</dbReference>
<evidence type="ECO:0000313" key="6">
    <source>
        <dbReference type="EMBL" id="KIL68736.1"/>
    </source>
</evidence>
<dbReference type="Pfam" id="PF07859">
    <property type="entry name" value="Abhydrolase_3"/>
    <property type="match status" value="1"/>
</dbReference>
<dbReference type="InterPro" id="IPR029058">
    <property type="entry name" value="AB_hydrolase_fold"/>
</dbReference>
<reference evidence="6 7" key="1">
    <citation type="submission" date="2014-04" db="EMBL/GenBank/DDBJ databases">
        <title>Evolutionary Origins and Diversification of the Mycorrhizal Mutualists.</title>
        <authorList>
            <consortium name="DOE Joint Genome Institute"/>
            <consortium name="Mycorrhizal Genomics Consortium"/>
            <person name="Kohler A."/>
            <person name="Kuo A."/>
            <person name="Nagy L.G."/>
            <person name="Floudas D."/>
            <person name="Copeland A."/>
            <person name="Barry K.W."/>
            <person name="Cichocki N."/>
            <person name="Veneault-Fourrey C."/>
            <person name="LaButti K."/>
            <person name="Lindquist E.A."/>
            <person name="Lipzen A."/>
            <person name="Lundell T."/>
            <person name="Morin E."/>
            <person name="Murat C."/>
            <person name="Riley R."/>
            <person name="Ohm R."/>
            <person name="Sun H."/>
            <person name="Tunlid A."/>
            <person name="Henrissat B."/>
            <person name="Grigoriev I.V."/>
            <person name="Hibbett D.S."/>
            <person name="Martin F."/>
        </authorList>
    </citation>
    <scope>NUCLEOTIDE SEQUENCE [LARGE SCALE GENOMIC DNA]</scope>
    <source>
        <strain evidence="6 7">Koide BX008</strain>
    </source>
</reference>
<feature type="region of interest" description="Disordered" evidence="4">
    <location>
        <begin position="532"/>
        <end position="579"/>
    </location>
</feature>
<feature type="compositionally biased region" description="Polar residues" evidence="4">
    <location>
        <begin position="154"/>
        <end position="163"/>
    </location>
</feature>
<dbReference type="Gene3D" id="3.40.50.1820">
    <property type="entry name" value="alpha/beta hydrolase"/>
    <property type="match status" value="1"/>
</dbReference>
<dbReference type="InterPro" id="IPR033140">
    <property type="entry name" value="Lipase_GDXG_put_SER_AS"/>
</dbReference>
<feature type="compositionally biased region" description="Polar residues" evidence="4">
    <location>
        <begin position="533"/>
        <end position="550"/>
    </location>
</feature>
<feature type="region of interest" description="Disordered" evidence="4">
    <location>
        <begin position="605"/>
        <end position="631"/>
    </location>
</feature>
<evidence type="ECO:0000256" key="3">
    <source>
        <dbReference type="PROSITE-ProRule" id="PRU10038"/>
    </source>
</evidence>